<sequence>MVHPSKNYIDMRNIPTRAAFYRILLYQRPPRKFAVLPTMGKTFYEAVEANNRQVLSPPEMAALAVSCPALDALIVMARVLLYYCLDDEVVSERRLLDIALHDFGHSTNRDFLIKGILLRDISPPAQINLEGQHDQEMNFFGLLKHSIVQSSIFEHIDFHLVEKETWTRVESNGRSEYRSTSQDLKTVVDISHVEYDGKSQLADVIGTKFREMPVDGGWVLCFCAFPTFIAVTYQPPKGACTPSFTQLRQFEFDAPCYEVDNGVVKTRLRHGKYRLVYVYTINDGSQSYATYRQDGGNVVPLNEDGPGHHEALGESGSKSFCIYTLVDDTFPILDPNAVEYLDPEEDTRRLKAALQIPDATRLSEEEFEGSPLSPKNFDDLPHVDNSP</sequence>
<evidence type="ECO:0000256" key="1">
    <source>
        <dbReference type="SAM" id="MobiDB-lite"/>
    </source>
</evidence>
<organism evidence="2 3">
    <name type="scientific">Seiridium unicorne</name>
    <dbReference type="NCBI Taxonomy" id="138068"/>
    <lineage>
        <taxon>Eukaryota</taxon>
        <taxon>Fungi</taxon>
        <taxon>Dikarya</taxon>
        <taxon>Ascomycota</taxon>
        <taxon>Pezizomycotina</taxon>
        <taxon>Sordariomycetes</taxon>
        <taxon>Xylariomycetidae</taxon>
        <taxon>Amphisphaeriales</taxon>
        <taxon>Sporocadaceae</taxon>
        <taxon>Seiridium</taxon>
    </lineage>
</organism>
<dbReference type="Proteomes" id="UP001408356">
    <property type="component" value="Unassembled WGS sequence"/>
</dbReference>
<feature type="region of interest" description="Disordered" evidence="1">
    <location>
        <begin position="360"/>
        <end position="387"/>
    </location>
</feature>
<feature type="compositionally biased region" description="Basic and acidic residues" evidence="1">
    <location>
        <begin position="376"/>
        <end position="387"/>
    </location>
</feature>
<comment type="caution">
    <text evidence="2">The sequence shown here is derived from an EMBL/GenBank/DDBJ whole genome shotgun (WGS) entry which is preliminary data.</text>
</comment>
<reference evidence="2 3" key="1">
    <citation type="journal article" date="2024" name="J. Plant Pathol.">
        <title>Sequence and assembly of the genome of Seiridium unicorne, isolate CBS 538.82, causal agent of cypress canker disease.</title>
        <authorList>
            <person name="Scali E."/>
            <person name="Rocca G.D."/>
            <person name="Danti R."/>
            <person name="Garbelotto M."/>
            <person name="Barberini S."/>
            <person name="Baroncelli R."/>
            <person name="Emiliani G."/>
        </authorList>
    </citation>
    <scope>NUCLEOTIDE SEQUENCE [LARGE SCALE GENOMIC DNA]</scope>
    <source>
        <strain evidence="2 3">BM-138-508</strain>
    </source>
</reference>
<name>A0ABR2VHI9_9PEZI</name>
<proteinExistence type="predicted"/>
<evidence type="ECO:0000313" key="2">
    <source>
        <dbReference type="EMBL" id="KAK9425880.1"/>
    </source>
</evidence>
<evidence type="ECO:0000313" key="3">
    <source>
        <dbReference type="Proteomes" id="UP001408356"/>
    </source>
</evidence>
<accession>A0ABR2VHI9</accession>
<protein>
    <submittedName>
        <fullName evidence="2">HNH nuclease domain-containing protein</fullName>
    </submittedName>
</protein>
<keyword evidence="3" id="KW-1185">Reference proteome</keyword>
<gene>
    <name evidence="2" type="ORF">SUNI508_12858</name>
</gene>
<dbReference type="EMBL" id="JARVKF010000011">
    <property type="protein sequence ID" value="KAK9425880.1"/>
    <property type="molecule type" value="Genomic_DNA"/>
</dbReference>